<sequence>MNMCSNYIHSDYENNKFNIRRNCAVCGDSPAKIHYGVLACFGCKGFFRRAVKEGKNKYVCRYNKNCNVDKYVRNSCRYCRFKKCLFVGMDPKSVRPNREQILFENKSKIIDFQNNLLNNSYERLSSLQNLSLSGNLFFNKAIDDCESLMRKSLGNLHNNYSLQQYNNLSLKGLISYRLLTIHYENDEENHNGVEENFNYNNYSILNTEKLSSEVLSLWKIVFTIDMINILVNLSSKIDLESSITMEDKVAIIQTSFPRVLLLLVLFNKKQNENELLKFLK</sequence>
<dbReference type="PRINTS" id="PR00047">
    <property type="entry name" value="STROIDFINGER"/>
</dbReference>
<proteinExistence type="inferred from homology"/>
<keyword evidence="12" id="KW-1185">Reference proteome</keyword>
<dbReference type="InterPro" id="IPR052496">
    <property type="entry name" value="Orphan_Nuclear_Rcpt"/>
</dbReference>
<evidence type="ECO:0000256" key="8">
    <source>
        <dbReference type="ARBA" id="ARBA00023163"/>
    </source>
</evidence>
<dbReference type="PANTHER" id="PTHR47519:SF1">
    <property type="entry name" value="NUCLEAR HORMONE RECEPTOR FAMILY MEMBER NHR-31"/>
    <property type="match status" value="1"/>
</dbReference>
<comment type="subcellular location">
    <subcellularLocation>
        <location evidence="1">Nucleus</location>
    </subcellularLocation>
</comment>
<dbReference type="GO" id="GO:0008270">
    <property type="term" value="F:zinc ion binding"/>
    <property type="evidence" value="ECO:0007669"/>
    <property type="project" value="UniProtKB-KW"/>
</dbReference>
<dbReference type="GO" id="GO:0003700">
    <property type="term" value="F:DNA-binding transcription factor activity"/>
    <property type="evidence" value="ECO:0007669"/>
    <property type="project" value="InterPro"/>
</dbReference>
<dbReference type="AlphaFoldDB" id="A0A0K0EXX1"/>
<dbReference type="InterPro" id="IPR001628">
    <property type="entry name" value="Znf_hrmn_rcpt"/>
</dbReference>
<keyword evidence="10" id="KW-0539">Nucleus</keyword>
<evidence type="ECO:0000256" key="7">
    <source>
        <dbReference type="ARBA" id="ARBA00023125"/>
    </source>
</evidence>
<dbReference type="Proteomes" id="UP000035680">
    <property type="component" value="Unassembled WGS sequence"/>
</dbReference>
<dbReference type="Gene3D" id="3.30.50.10">
    <property type="entry name" value="Erythroid Transcription Factor GATA-1, subunit A"/>
    <property type="match status" value="1"/>
</dbReference>
<dbReference type="PANTHER" id="PTHR47519">
    <property type="entry name" value="NUCLEAR HORMONE RECEPTOR FAMILY MEMBER NHR-31-RELATED"/>
    <property type="match status" value="1"/>
</dbReference>
<evidence type="ECO:0000256" key="1">
    <source>
        <dbReference type="ARBA" id="ARBA00004123"/>
    </source>
</evidence>
<evidence type="ECO:0000256" key="3">
    <source>
        <dbReference type="ARBA" id="ARBA00022723"/>
    </source>
</evidence>
<dbReference type="GO" id="GO:0005634">
    <property type="term" value="C:nucleus"/>
    <property type="evidence" value="ECO:0007669"/>
    <property type="project" value="UniProtKB-SubCell"/>
</dbReference>
<evidence type="ECO:0000259" key="11">
    <source>
        <dbReference type="PROSITE" id="PS51030"/>
    </source>
</evidence>
<protein>
    <submittedName>
        <fullName evidence="13">Nuclear hormone receptor family member nhr-7 (inferred by orthology to a C. elegans protein)</fullName>
    </submittedName>
</protein>
<evidence type="ECO:0000313" key="12">
    <source>
        <dbReference type="Proteomes" id="UP000035680"/>
    </source>
</evidence>
<keyword evidence="7" id="KW-0238">DNA-binding</keyword>
<dbReference type="PROSITE" id="PS00031">
    <property type="entry name" value="NUCLEAR_REC_DBD_1"/>
    <property type="match status" value="1"/>
</dbReference>
<dbReference type="CDD" id="cd06960">
    <property type="entry name" value="NR_DBD_HNF4A"/>
    <property type="match status" value="1"/>
</dbReference>
<keyword evidence="3" id="KW-0479">Metal-binding</keyword>
<reference evidence="13" key="2">
    <citation type="submission" date="2015-08" db="UniProtKB">
        <authorList>
            <consortium name="WormBaseParasite"/>
        </authorList>
    </citation>
    <scope>IDENTIFICATION</scope>
</reference>
<evidence type="ECO:0000256" key="10">
    <source>
        <dbReference type="ARBA" id="ARBA00023242"/>
    </source>
</evidence>
<evidence type="ECO:0000256" key="4">
    <source>
        <dbReference type="ARBA" id="ARBA00022771"/>
    </source>
</evidence>
<dbReference type="SMART" id="SM00399">
    <property type="entry name" value="ZnF_C4"/>
    <property type="match status" value="1"/>
</dbReference>
<comment type="similarity">
    <text evidence="2">Belongs to the nuclear hormone receptor family.</text>
</comment>
<dbReference type="FunFam" id="3.30.50.10:FF:000030">
    <property type="entry name" value="Nuclear Hormone Receptor family"/>
    <property type="match status" value="1"/>
</dbReference>
<reference evidence="12" key="1">
    <citation type="submission" date="2014-07" db="EMBL/GenBank/DDBJ databases">
        <authorList>
            <person name="Martin A.A"/>
            <person name="De Silva N."/>
        </authorList>
    </citation>
    <scope>NUCLEOTIDE SEQUENCE</scope>
</reference>
<keyword evidence="8" id="KW-0804">Transcription</keyword>
<evidence type="ECO:0000256" key="9">
    <source>
        <dbReference type="ARBA" id="ARBA00023170"/>
    </source>
</evidence>
<evidence type="ECO:0000313" key="13">
    <source>
        <dbReference type="WBParaSite" id="SVE_0137800.1"/>
    </source>
</evidence>
<evidence type="ECO:0000256" key="6">
    <source>
        <dbReference type="ARBA" id="ARBA00023015"/>
    </source>
</evidence>
<name>A0A0K0EXX1_STRVS</name>
<keyword evidence="6" id="KW-0805">Transcription regulation</keyword>
<keyword evidence="4" id="KW-0863">Zinc-finger</keyword>
<dbReference type="InterPro" id="IPR049636">
    <property type="entry name" value="HNF4-like_DBD"/>
</dbReference>
<evidence type="ECO:0000256" key="5">
    <source>
        <dbReference type="ARBA" id="ARBA00022833"/>
    </source>
</evidence>
<feature type="domain" description="Nuclear receptor" evidence="11">
    <location>
        <begin position="20"/>
        <end position="96"/>
    </location>
</feature>
<dbReference type="PROSITE" id="PS51030">
    <property type="entry name" value="NUCLEAR_REC_DBD_2"/>
    <property type="match status" value="1"/>
</dbReference>
<organism evidence="12 13">
    <name type="scientific">Strongyloides venezuelensis</name>
    <name type="common">Threadworm</name>
    <dbReference type="NCBI Taxonomy" id="75913"/>
    <lineage>
        <taxon>Eukaryota</taxon>
        <taxon>Metazoa</taxon>
        <taxon>Ecdysozoa</taxon>
        <taxon>Nematoda</taxon>
        <taxon>Chromadorea</taxon>
        <taxon>Rhabditida</taxon>
        <taxon>Tylenchina</taxon>
        <taxon>Panagrolaimomorpha</taxon>
        <taxon>Strongyloidoidea</taxon>
        <taxon>Strongyloididae</taxon>
        <taxon>Strongyloides</taxon>
    </lineage>
</organism>
<dbReference type="SUPFAM" id="SSF57716">
    <property type="entry name" value="Glucocorticoid receptor-like (DNA-binding domain)"/>
    <property type="match status" value="1"/>
</dbReference>
<dbReference type="GO" id="GO:0000978">
    <property type="term" value="F:RNA polymerase II cis-regulatory region sequence-specific DNA binding"/>
    <property type="evidence" value="ECO:0007669"/>
    <property type="project" value="InterPro"/>
</dbReference>
<dbReference type="InterPro" id="IPR013088">
    <property type="entry name" value="Znf_NHR/GATA"/>
</dbReference>
<keyword evidence="9" id="KW-0675">Receptor</keyword>
<dbReference type="WBParaSite" id="SVE_0137800.1">
    <property type="protein sequence ID" value="SVE_0137800.1"/>
    <property type="gene ID" value="SVE_0137800"/>
</dbReference>
<accession>A0A0K0EXX1</accession>
<evidence type="ECO:0000256" key="2">
    <source>
        <dbReference type="ARBA" id="ARBA00005993"/>
    </source>
</evidence>
<dbReference type="Pfam" id="PF00105">
    <property type="entry name" value="zf-C4"/>
    <property type="match status" value="1"/>
</dbReference>
<keyword evidence="5" id="KW-0862">Zinc</keyword>
<dbReference type="STRING" id="75913.A0A0K0EXX1"/>